<evidence type="ECO:0000313" key="10">
    <source>
        <dbReference type="EMBL" id="GAA1867868.1"/>
    </source>
</evidence>
<feature type="transmembrane region" description="Helical" evidence="8">
    <location>
        <begin position="447"/>
        <end position="465"/>
    </location>
</feature>
<evidence type="ECO:0000256" key="1">
    <source>
        <dbReference type="ARBA" id="ARBA00004651"/>
    </source>
</evidence>
<proteinExistence type="inferred from homology"/>
<dbReference type="Proteomes" id="UP001500449">
    <property type="component" value="Unassembled WGS sequence"/>
</dbReference>
<feature type="transmembrane region" description="Helical" evidence="8">
    <location>
        <begin position="88"/>
        <end position="107"/>
    </location>
</feature>
<dbReference type="EMBL" id="BAAAQK010000023">
    <property type="protein sequence ID" value="GAA1867868.1"/>
    <property type="molecule type" value="Genomic_DNA"/>
</dbReference>
<keyword evidence="11" id="KW-1185">Reference proteome</keyword>
<feature type="transmembrane region" description="Helical" evidence="8">
    <location>
        <begin position="163"/>
        <end position="184"/>
    </location>
</feature>
<name>A0ABN2NHA2_9PSEU</name>
<feature type="transmembrane region" description="Helical" evidence="8">
    <location>
        <begin position="136"/>
        <end position="157"/>
    </location>
</feature>
<dbReference type="InterPro" id="IPR049453">
    <property type="entry name" value="Memb_transporter_dom"/>
</dbReference>
<evidence type="ECO:0000256" key="8">
    <source>
        <dbReference type="SAM" id="Phobius"/>
    </source>
</evidence>
<keyword evidence="4 8" id="KW-1133">Transmembrane helix</keyword>
<feature type="transmembrane region" description="Helical" evidence="8">
    <location>
        <begin position="471"/>
        <end position="490"/>
    </location>
</feature>
<evidence type="ECO:0000256" key="3">
    <source>
        <dbReference type="ARBA" id="ARBA00022692"/>
    </source>
</evidence>
<dbReference type="PANTHER" id="PTHR30509">
    <property type="entry name" value="P-HYDROXYBENZOIC ACID EFFLUX PUMP SUBUNIT-RELATED"/>
    <property type="match status" value="1"/>
</dbReference>
<accession>A0ABN2NHA2</accession>
<feature type="domain" description="Integral membrane bound transporter" evidence="9">
    <location>
        <begin position="435"/>
        <end position="561"/>
    </location>
</feature>
<evidence type="ECO:0000313" key="11">
    <source>
        <dbReference type="Proteomes" id="UP001500449"/>
    </source>
</evidence>
<feature type="region of interest" description="Disordered" evidence="7">
    <location>
        <begin position="833"/>
        <end position="909"/>
    </location>
</feature>
<comment type="similarity">
    <text evidence="6">Belongs to the YccS/YhfK family.</text>
</comment>
<dbReference type="Pfam" id="PF13515">
    <property type="entry name" value="FUSC_2"/>
    <property type="match status" value="1"/>
</dbReference>
<sequence length="909" mass="95003">MAAAGGAGLGTGRLGGAGLRDRIAASDPGLTRLGSAARAAVGVGSSLVVEYLVATALGFSPLVPMMLGAVLSMMTVFGVADPTPRGRLVTTALLPLFMLAGMGVALAVDSHRVLSLVVFVVVMFVAVAIRRFGLRYFAGGMLVFMGYFFSLFLLLKPEQLPEVLVALAVATVWTALLLNVLWPVRAHRVLARMVRAFEGRVRGAVDAAADVLDHPGPEGERLARLESRLVRVTETALMIDGQLGTAGAVLDDATARTVRHALVDDEISARALADSVRLLSAAEACLPADVATAALRGVREVLAALSRGDWDDVEVRARALDAASAAFDLPLPVAVPRPSSVTGQAPPTLARVTRRIAAAAQGLVDGHRARLAPGPAAAQYGESGFEPAVVLFAGAMPGSAGTVAEMLDGRSGAWWTRLSLTTRQAFQVAIATGVAIAAGDAISGQRYYWAVLAAFIVFTGTATAAQTVQKAVNRVLGTIVGLFAAIPLVALTGGRPAVVFPVLLVAIFAAFYIIRVSYAVMTFFVTLLLGELYALLGTFTPELMMLRLEETALGGTIGILVALFVFPMRTRVVAIAARRALLGQLRELVDGLATALRDPAAEPDLTAVSRVLDARLHQLLLLGATLLRPAPFLQNSERGRRLMIYTSLAHHARSLARLVADYDGPTGTPARALLVHVTERIVDLIDELCADEPRLDPARSAATSELLSSIDVGECADPRIRRFVHQLGFLHDLLASLGEAPGVAPEAPQHPGPVLHGRVRDDDRVPVQAVLTLTDTLGVQQGAVHTAADGSYRLTAADPGVHLLICSPDAPGAAPLASWVRIGERAGVHDVDLPGAAVDTTDEPLVATGGDSRPDSRGPGSRRAGRGHGPVRSSDLPAAQPPAKGGRTSTVEEDGSAVPVSRTAISSSR</sequence>
<evidence type="ECO:0000256" key="2">
    <source>
        <dbReference type="ARBA" id="ARBA00022475"/>
    </source>
</evidence>
<protein>
    <submittedName>
        <fullName evidence="10">FUSC family protein</fullName>
    </submittedName>
</protein>
<feature type="transmembrane region" description="Helical" evidence="8">
    <location>
        <begin position="51"/>
        <end position="76"/>
    </location>
</feature>
<comment type="subcellular location">
    <subcellularLocation>
        <location evidence="1">Cell membrane</location>
        <topology evidence="1">Multi-pass membrane protein</topology>
    </subcellularLocation>
</comment>
<evidence type="ECO:0000256" key="6">
    <source>
        <dbReference type="ARBA" id="ARBA00043993"/>
    </source>
</evidence>
<dbReference type="PANTHER" id="PTHR30509:SF9">
    <property type="entry name" value="MULTIDRUG RESISTANCE PROTEIN MDTO"/>
    <property type="match status" value="1"/>
</dbReference>
<feature type="transmembrane region" description="Helical" evidence="8">
    <location>
        <begin position="551"/>
        <end position="568"/>
    </location>
</feature>
<evidence type="ECO:0000256" key="5">
    <source>
        <dbReference type="ARBA" id="ARBA00023136"/>
    </source>
</evidence>
<keyword evidence="5 8" id="KW-0472">Membrane</keyword>
<keyword evidence="2" id="KW-1003">Cell membrane</keyword>
<feature type="transmembrane region" description="Helical" evidence="8">
    <location>
        <begin position="520"/>
        <end position="539"/>
    </location>
</feature>
<evidence type="ECO:0000256" key="4">
    <source>
        <dbReference type="ARBA" id="ARBA00022989"/>
    </source>
</evidence>
<dbReference type="RefSeq" id="WP_344423348.1">
    <property type="nucleotide sequence ID" value="NZ_BAAAQK010000023.1"/>
</dbReference>
<feature type="transmembrane region" description="Helical" evidence="8">
    <location>
        <begin position="113"/>
        <end position="129"/>
    </location>
</feature>
<keyword evidence="3 8" id="KW-0812">Transmembrane</keyword>
<gene>
    <name evidence="10" type="ORF">GCM10009836_55380</name>
</gene>
<evidence type="ECO:0000259" key="9">
    <source>
        <dbReference type="Pfam" id="PF13515"/>
    </source>
</evidence>
<feature type="transmembrane region" description="Helical" evidence="8">
    <location>
        <begin position="497"/>
        <end position="514"/>
    </location>
</feature>
<evidence type="ECO:0000256" key="7">
    <source>
        <dbReference type="SAM" id="MobiDB-lite"/>
    </source>
</evidence>
<organism evidence="10 11">
    <name type="scientific">Pseudonocardia ailaonensis</name>
    <dbReference type="NCBI Taxonomy" id="367279"/>
    <lineage>
        <taxon>Bacteria</taxon>
        <taxon>Bacillati</taxon>
        <taxon>Actinomycetota</taxon>
        <taxon>Actinomycetes</taxon>
        <taxon>Pseudonocardiales</taxon>
        <taxon>Pseudonocardiaceae</taxon>
        <taxon>Pseudonocardia</taxon>
    </lineage>
</organism>
<comment type="caution">
    <text evidence="10">The sequence shown here is derived from an EMBL/GenBank/DDBJ whole genome shotgun (WGS) entry which is preliminary data.</text>
</comment>
<reference evidence="10 11" key="1">
    <citation type="journal article" date="2019" name="Int. J. Syst. Evol. Microbiol.">
        <title>The Global Catalogue of Microorganisms (GCM) 10K type strain sequencing project: providing services to taxonomists for standard genome sequencing and annotation.</title>
        <authorList>
            <consortium name="The Broad Institute Genomics Platform"/>
            <consortium name="The Broad Institute Genome Sequencing Center for Infectious Disease"/>
            <person name="Wu L."/>
            <person name="Ma J."/>
        </authorList>
    </citation>
    <scope>NUCLEOTIDE SEQUENCE [LARGE SCALE GENOMIC DNA]</scope>
    <source>
        <strain evidence="10 11">JCM 16009</strain>
    </source>
</reference>